<sequence length="103" mass="10809">MAQYAMLMVPSSHSALGVPTEYSQETLSVGPLSSSHTAEFPYGHSSSALAVQSSVEACECALTEMASEVSLHKACGTHLWVLVPFVGGKELLGSEPFTTDAAY</sequence>
<organism evidence="1 2">
    <name type="scientific">Penicillium cf. viridicatum</name>
    <dbReference type="NCBI Taxonomy" id="2972119"/>
    <lineage>
        <taxon>Eukaryota</taxon>
        <taxon>Fungi</taxon>
        <taxon>Dikarya</taxon>
        <taxon>Ascomycota</taxon>
        <taxon>Pezizomycotina</taxon>
        <taxon>Eurotiomycetes</taxon>
        <taxon>Eurotiomycetidae</taxon>
        <taxon>Eurotiales</taxon>
        <taxon>Aspergillaceae</taxon>
        <taxon>Penicillium</taxon>
    </lineage>
</organism>
<reference evidence="1" key="1">
    <citation type="submission" date="2022-11" db="EMBL/GenBank/DDBJ databases">
        <authorList>
            <person name="Petersen C."/>
        </authorList>
    </citation>
    <scope>NUCLEOTIDE SEQUENCE</scope>
    <source>
        <strain evidence="1">IBT 20477</strain>
    </source>
</reference>
<reference evidence="1" key="2">
    <citation type="journal article" date="2023" name="IMA Fungus">
        <title>Comparative genomic study of the Penicillium genus elucidates a diverse pangenome and 15 lateral gene transfer events.</title>
        <authorList>
            <person name="Petersen C."/>
            <person name="Sorensen T."/>
            <person name="Nielsen M.R."/>
            <person name="Sondergaard T.E."/>
            <person name="Sorensen J.L."/>
            <person name="Fitzpatrick D.A."/>
            <person name="Frisvad J.C."/>
            <person name="Nielsen K.L."/>
        </authorList>
    </citation>
    <scope>NUCLEOTIDE SEQUENCE</scope>
    <source>
        <strain evidence="1">IBT 20477</strain>
    </source>
</reference>
<evidence type="ECO:0000313" key="2">
    <source>
        <dbReference type="Proteomes" id="UP001150942"/>
    </source>
</evidence>
<accession>A0A9W9T425</accession>
<dbReference type="Proteomes" id="UP001150942">
    <property type="component" value="Unassembled WGS sequence"/>
</dbReference>
<protein>
    <submittedName>
        <fullName evidence="1">Uncharacterized protein</fullName>
    </submittedName>
</protein>
<proteinExistence type="predicted"/>
<gene>
    <name evidence="1" type="ORF">N7449_003093</name>
</gene>
<evidence type="ECO:0000313" key="1">
    <source>
        <dbReference type="EMBL" id="KAJ5208714.1"/>
    </source>
</evidence>
<dbReference type="EMBL" id="JAPQKQ010000002">
    <property type="protein sequence ID" value="KAJ5208714.1"/>
    <property type="molecule type" value="Genomic_DNA"/>
</dbReference>
<dbReference type="AlphaFoldDB" id="A0A9W9T425"/>
<comment type="caution">
    <text evidence="1">The sequence shown here is derived from an EMBL/GenBank/DDBJ whole genome shotgun (WGS) entry which is preliminary data.</text>
</comment>
<keyword evidence="2" id="KW-1185">Reference proteome</keyword>
<name>A0A9W9T425_9EURO</name>